<protein>
    <submittedName>
        <fullName evidence="9">General substrate transporter</fullName>
    </submittedName>
</protein>
<accession>A0A5N7BMW5</accession>
<reference evidence="9 10" key="1">
    <citation type="submission" date="2019-04" db="EMBL/GenBank/DDBJ databases">
        <title>Friends and foes A comparative genomics studyof 23 Aspergillus species from section Flavi.</title>
        <authorList>
            <consortium name="DOE Joint Genome Institute"/>
            <person name="Kjaerbolling I."/>
            <person name="Vesth T."/>
            <person name="Frisvad J.C."/>
            <person name="Nybo J.L."/>
            <person name="Theobald S."/>
            <person name="Kildgaard S."/>
            <person name="Isbrandt T."/>
            <person name="Kuo A."/>
            <person name="Sato A."/>
            <person name="Lyhne E.K."/>
            <person name="Kogle M.E."/>
            <person name="Wiebenga A."/>
            <person name="Kun R.S."/>
            <person name="Lubbers R.J."/>
            <person name="Makela M.R."/>
            <person name="Barry K."/>
            <person name="Chovatia M."/>
            <person name="Clum A."/>
            <person name="Daum C."/>
            <person name="Haridas S."/>
            <person name="He G."/>
            <person name="LaButti K."/>
            <person name="Lipzen A."/>
            <person name="Mondo S."/>
            <person name="Riley R."/>
            <person name="Salamov A."/>
            <person name="Simmons B.A."/>
            <person name="Magnuson J.K."/>
            <person name="Henrissat B."/>
            <person name="Mortensen U.H."/>
            <person name="Larsen T.O."/>
            <person name="Devries R.P."/>
            <person name="Grigoriev I.V."/>
            <person name="Machida M."/>
            <person name="Baker S.E."/>
            <person name="Andersen M.R."/>
        </authorList>
    </citation>
    <scope>NUCLEOTIDE SEQUENCE [LARGE SCALE GENOMIC DNA]</scope>
    <source>
        <strain evidence="9 10">IBT 29228</strain>
    </source>
</reference>
<sequence length="530" mass="58101">MNKAIDADSKPTFEHEEVQSNPPAPRGKISLLRDIKQSPKVAGYCLALTSGIILYGYDLAIVSNVSSMPEFQHDFGRKLDGHLIIPSLWLGLWNVASPIGGIFGAIFGGYVQDRLGRRSALAFASIISAIGVAIAYVSNLPDGIDGRRAVFFVAKLVQGYAVNMLMCTVQTYMSEVLSPTLRGPILAFFPLFTLLGQLIGSIVVFTSLKEKGPGGYLKCFISQWPFSGLPLLVSFLLPESPTWLIRKDRVDAARKSQRRLDAPRVDSEAAIEKLCSSIRHEDEQAQNHPASYFECFRGNNCRRTMIVLYANLIPQLFGLTLMSKASYFLQIVGMGATNSLLFLEVGVGLGLLANIVSMWTLSRFDRVPLIMFGLAVTTILWTGMGILGCFQGVVTIWWSAVTMMLVITFCGATTWPASYAVGAEASALRLRAKSQGLGWVVNGLSNGVFGLVLPYIFNPDEGALRAKTGFVYTGFCLLALAATWYIVPEMKDRTPIEIDRMFEMQLHARKFKAQTFNDETSPKGPSATPV</sequence>
<dbReference type="Gene3D" id="1.20.1250.20">
    <property type="entry name" value="MFS general substrate transporter like domains"/>
    <property type="match status" value="1"/>
</dbReference>
<keyword evidence="5 7" id="KW-0472">Membrane</keyword>
<dbReference type="PANTHER" id="PTHR48022:SF41">
    <property type="entry name" value="MAJOR FACILITATOR SUPERFAMILY (MFS) PROFILE DOMAIN-CONTAINING PROTEIN"/>
    <property type="match status" value="1"/>
</dbReference>
<dbReference type="InterPro" id="IPR050360">
    <property type="entry name" value="MFS_Sugar_Transporters"/>
</dbReference>
<feature type="transmembrane region" description="Helical" evidence="7">
    <location>
        <begin position="369"/>
        <end position="390"/>
    </location>
</feature>
<evidence type="ECO:0000256" key="7">
    <source>
        <dbReference type="SAM" id="Phobius"/>
    </source>
</evidence>
<feature type="transmembrane region" description="Helical" evidence="7">
    <location>
        <begin position="469"/>
        <end position="487"/>
    </location>
</feature>
<keyword evidence="4 7" id="KW-1133">Transmembrane helix</keyword>
<evidence type="ECO:0000256" key="4">
    <source>
        <dbReference type="ARBA" id="ARBA00022989"/>
    </source>
</evidence>
<evidence type="ECO:0000256" key="6">
    <source>
        <dbReference type="SAM" id="MobiDB-lite"/>
    </source>
</evidence>
<feature type="transmembrane region" description="Helical" evidence="7">
    <location>
        <begin position="396"/>
        <end position="415"/>
    </location>
</feature>
<organism evidence="9 10">
    <name type="scientific">Aspergillus bertholletiae</name>
    <dbReference type="NCBI Taxonomy" id="1226010"/>
    <lineage>
        <taxon>Eukaryota</taxon>
        <taxon>Fungi</taxon>
        <taxon>Dikarya</taxon>
        <taxon>Ascomycota</taxon>
        <taxon>Pezizomycotina</taxon>
        <taxon>Eurotiomycetes</taxon>
        <taxon>Eurotiomycetidae</taxon>
        <taxon>Eurotiales</taxon>
        <taxon>Aspergillaceae</taxon>
        <taxon>Aspergillus</taxon>
        <taxon>Aspergillus subgen. Circumdati</taxon>
    </lineage>
</organism>
<dbReference type="EMBL" id="ML736157">
    <property type="protein sequence ID" value="KAE8383120.1"/>
    <property type="molecule type" value="Genomic_DNA"/>
</dbReference>
<evidence type="ECO:0000313" key="10">
    <source>
        <dbReference type="Proteomes" id="UP000326198"/>
    </source>
</evidence>
<proteinExistence type="inferred from homology"/>
<feature type="region of interest" description="Disordered" evidence="6">
    <location>
        <begin position="1"/>
        <end position="25"/>
    </location>
</feature>
<dbReference type="Proteomes" id="UP000326198">
    <property type="component" value="Unassembled WGS sequence"/>
</dbReference>
<dbReference type="InterPro" id="IPR005828">
    <property type="entry name" value="MFS_sugar_transport-like"/>
</dbReference>
<feature type="compositionally biased region" description="Basic and acidic residues" evidence="6">
    <location>
        <begin position="1"/>
        <end position="18"/>
    </location>
</feature>
<feature type="transmembrane region" description="Helical" evidence="7">
    <location>
        <begin position="341"/>
        <end position="362"/>
    </location>
</feature>
<dbReference type="InterPro" id="IPR036259">
    <property type="entry name" value="MFS_trans_sf"/>
</dbReference>
<dbReference type="PROSITE" id="PS50850">
    <property type="entry name" value="MFS"/>
    <property type="match status" value="1"/>
</dbReference>
<feature type="transmembrane region" description="Helical" evidence="7">
    <location>
        <begin position="119"/>
        <end position="137"/>
    </location>
</feature>
<feature type="transmembrane region" description="Helical" evidence="7">
    <location>
        <begin position="149"/>
        <end position="173"/>
    </location>
</feature>
<evidence type="ECO:0000313" key="9">
    <source>
        <dbReference type="EMBL" id="KAE8383120.1"/>
    </source>
</evidence>
<dbReference type="OrthoDB" id="6612291at2759"/>
<evidence type="ECO:0000256" key="1">
    <source>
        <dbReference type="ARBA" id="ARBA00004141"/>
    </source>
</evidence>
<evidence type="ECO:0000256" key="3">
    <source>
        <dbReference type="ARBA" id="ARBA00022692"/>
    </source>
</evidence>
<feature type="transmembrane region" description="Helical" evidence="7">
    <location>
        <begin position="41"/>
        <end position="63"/>
    </location>
</feature>
<evidence type="ECO:0000256" key="2">
    <source>
        <dbReference type="ARBA" id="ARBA00010992"/>
    </source>
</evidence>
<feature type="transmembrane region" description="Helical" evidence="7">
    <location>
        <begin position="83"/>
        <end position="107"/>
    </location>
</feature>
<feature type="transmembrane region" description="Helical" evidence="7">
    <location>
        <begin position="220"/>
        <end position="237"/>
    </location>
</feature>
<evidence type="ECO:0000259" key="8">
    <source>
        <dbReference type="PROSITE" id="PS50850"/>
    </source>
</evidence>
<keyword evidence="10" id="KW-1185">Reference proteome</keyword>
<name>A0A5N7BMW5_9EURO</name>
<feature type="transmembrane region" description="Helical" evidence="7">
    <location>
        <begin position="306"/>
        <end position="329"/>
    </location>
</feature>
<feature type="transmembrane region" description="Helical" evidence="7">
    <location>
        <begin position="185"/>
        <end position="208"/>
    </location>
</feature>
<dbReference type="GO" id="GO:0005351">
    <property type="term" value="F:carbohydrate:proton symporter activity"/>
    <property type="evidence" value="ECO:0007669"/>
    <property type="project" value="TreeGrafter"/>
</dbReference>
<feature type="domain" description="Major facilitator superfamily (MFS) profile" evidence="8">
    <location>
        <begin position="44"/>
        <end position="491"/>
    </location>
</feature>
<comment type="subcellular location">
    <subcellularLocation>
        <location evidence="1">Membrane</location>
        <topology evidence="1">Multi-pass membrane protein</topology>
    </subcellularLocation>
</comment>
<gene>
    <name evidence="9" type="ORF">BDV26DRAFT_277575</name>
</gene>
<feature type="transmembrane region" description="Helical" evidence="7">
    <location>
        <begin position="436"/>
        <end position="457"/>
    </location>
</feature>
<dbReference type="PANTHER" id="PTHR48022">
    <property type="entry name" value="PLASTIDIC GLUCOSE TRANSPORTER 4"/>
    <property type="match status" value="1"/>
</dbReference>
<dbReference type="GO" id="GO:0016020">
    <property type="term" value="C:membrane"/>
    <property type="evidence" value="ECO:0007669"/>
    <property type="project" value="UniProtKB-SubCell"/>
</dbReference>
<dbReference type="SUPFAM" id="SSF103473">
    <property type="entry name" value="MFS general substrate transporter"/>
    <property type="match status" value="1"/>
</dbReference>
<evidence type="ECO:0000256" key="5">
    <source>
        <dbReference type="ARBA" id="ARBA00023136"/>
    </source>
</evidence>
<keyword evidence="3 7" id="KW-0812">Transmembrane</keyword>
<dbReference type="InterPro" id="IPR020846">
    <property type="entry name" value="MFS_dom"/>
</dbReference>
<comment type="similarity">
    <text evidence="2">Belongs to the major facilitator superfamily. Sugar transporter (TC 2.A.1.1) family.</text>
</comment>
<dbReference type="Pfam" id="PF00083">
    <property type="entry name" value="Sugar_tr"/>
    <property type="match status" value="1"/>
</dbReference>
<dbReference type="AlphaFoldDB" id="A0A5N7BMW5"/>